<dbReference type="InterPro" id="IPR000160">
    <property type="entry name" value="GGDEF_dom"/>
</dbReference>
<organism evidence="5 6">
    <name type="scientific">Marinomonas pontica</name>
    <dbReference type="NCBI Taxonomy" id="264739"/>
    <lineage>
        <taxon>Bacteria</taxon>
        <taxon>Pseudomonadati</taxon>
        <taxon>Pseudomonadota</taxon>
        <taxon>Gammaproteobacteria</taxon>
        <taxon>Oceanospirillales</taxon>
        <taxon>Oceanospirillaceae</taxon>
        <taxon>Marinomonas</taxon>
    </lineage>
</organism>
<evidence type="ECO:0000256" key="3">
    <source>
        <dbReference type="SAM" id="Coils"/>
    </source>
</evidence>
<reference evidence="5 6" key="1">
    <citation type="submission" date="2023-01" db="EMBL/GenBank/DDBJ databases">
        <title>Complete genome sequence of Marinomonas pontica strain 200518_36.</title>
        <authorList>
            <person name="Ueki S."/>
            <person name="Gajardo G."/>
            <person name="Maruyama F."/>
        </authorList>
    </citation>
    <scope>NUCLEOTIDE SEQUENCE [LARGE SCALE GENOMIC DNA]</scope>
    <source>
        <strain evidence="5 6">200518_36</strain>
    </source>
</reference>
<evidence type="ECO:0000256" key="2">
    <source>
        <dbReference type="ARBA" id="ARBA00034247"/>
    </source>
</evidence>
<dbReference type="SUPFAM" id="SSF55073">
    <property type="entry name" value="Nucleotide cyclase"/>
    <property type="match status" value="1"/>
</dbReference>
<proteinExistence type="predicted"/>
<dbReference type="PANTHER" id="PTHR45138">
    <property type="entry name" value="REGULATORY COMPONENTS OF SENSORY TRANSDUCTION SYSTEM"/>
    <property type="match status" value="1"/>
</dbReference>
<protein>
    <recommendedName>
        <fullName evidence="1">diguanylate cyclase</fullName>
        <ecNumber evidence="1">2.7.7.65</ecNumber>
    </recommendedName>
</protein>
<dbReference type="InterPro" id="IPR043128">
    <property type="entry name" value="Rev_trsase/Diguanyl_cyclase"/>
</dbReference>
<evidence type="ECO:0000313" key="6">
    <source>
        <dbReference type="Proteomes" id="UP001307608"/>
    </source>
</evidence>
<dbReference type="PROSITE" id="PS50887">
    <property type="entry name" value="GGDEF"/>
    <property type="match status" value="1"/>
</dbReference>
<dbReference type="CDD" id="cd01949">
    <property type="entry name" value="GGDEF"/>
    <property type="match status" value="1"/>
</dbReference>
<keyword evidence="6" id="KW-1185">Reference proteome</keyword>
<accession>A0ABM8FD92</accession>
<feature type="coiled-coil region" evidence="3">
    <location>
        <begin position="161"/>
        <end position="188"/>
    </location>
</feature>
<dbReference type="SMART" id="SM00267">
    <property type="entry name" value="GGDEF"/>
    <property type="match status" value="1"/>
</dbReference>
<keyword evidence="3" id="KW-0175">Coiled coil</keyword>
<feature type="domain" description="GGDEF" evidence="4">
    <location>
        <begin position="216"/>
        <end position="350"/>
    </location>
</feature>
<dbReference type="EC" id="2.7.7.65" evidence="1"/>
<evidence type="ECO:0000259" key="4">
    <source>
        <dbReference type="PROSITE" id="PS50887"/>
    </source>
</evidence>
<name>A0ABM8FD92_9GAMM</name>
<dbReference type="NCBIfam" id="TIGR00254">
    <property type="entry name" value="GGDEF"/>
    <property type="match status" value="1"/>
</dbReference>
<dbReference type="PANTHER" id="PTHR45138:SF9">
    <property type="entry name" value="DIGUANYLATE CYCLASE DGCM-RELATED"/>
    <property type="match status" value="1"/>
</dbReference>
<dbReference type="Proteomes" id="UP001307608">
    <property type="component" value="Chromosome"/>
</dbReference>
<gene>
    <name evidence="5" type="ORF">MACH16_15910</name>
</gene>
<sequence length="350" mass="39428">MGRLSGINVAAEVPMFQHNTKQAKQLMRSAIPLMVKLDIPPTPYNYGIWYEYASNKNPKLNQLVDRALRRFGGLPAFVSKELFNEFLLPEEFQHAHHQSGRLKDITNTLETETITISGEVERFNSTLRNSKMALVTASENAQIEQLTTTLEQGVLRANQAIKLFGQSLKSAQDELAALKNELSDVKKNVELDPITLLSNDKGFERMLFSLVPYAEDDLTLLLIDIDDLSGVNQEYGTKAGTSLIRYISKLLLRLLPERGFLARLEGGRFAMLLNETELSVASQLAESVRNEISIQKIRYKNTKVLLRQVTVSVGVATLFGDESPKELVERAQHYLLYAKRSGKNRIAHHE</sequence>
<dbReference type="EMBL" id="AP027271">
    <property type="protein sequence ID" value="BDX02843.1"/>
    <property type="molecule type" value="Genomic_DNA"/>
</dbReference>
<evidence type="ECO:0000256" key="1">
    <source>
        <dbReference type="ARBA" id="ARBA00012528"/>
    </source>
</evidence>
<dbReference type="InterPro" id="IPR029787">
    <property type="entry name" value="Nucleotide_cyclase"/>
</dbReference>
<evidence type="ECO:0000313" key="5">
    <source>
        <dbReference type="EMBL" id="BDX02843.1"/>
    </source>
</evidence>
<comment type="catalytic activity">
    <reaction evidence="2">
        <text>2 GTP = 3',3'-c-di-GMP + 2 diphosphate</text>
        <dbReference type="Rhea" id="RHEA:24898"/>
        <dbReference type="ChEBI" id="CHEBI:33019"/>
        <dbReference type="ChEBI" id="CHEBI:37565"/>
        <dbReference type="ChEBI" id="CHEBI:58805"/>
        <dbReference type="EC" id="2.7.7.65"/>
    </reaction>
</comment>
<dbReference type="Pfam" id="PF00990">
    <property type="entry name" value="GGDEF"/>
    <property type="match status" value="1"/>
</dbReference>
<dbReference type="InterPro" id="IPR050469">
    <property type="entry name" value="Diguanylate_Cyclase"/>
</dbReference>
<dbReference type="Gene3D" id="3.30.70.270">
    <property type="match status" value="1"/>
</dbReference>